<evidence type="ECO:0000313" key="1">
    <source>
        <dbReference type="EMBL" id="BBE41454.1"/>
    </source>
</evidence>
<sequence length="58" mass="6422">MGSTGILITVEECPKCGIKLKRSFQDGDYVGKEGGICDFCGSKMYVKMIYLEPAPTRR</sequence>
<dbReference type="Proteomes" id="UP000509448">
    <property type="component" value="Chromosome"/>
</dbReference>
<dbReference type="KEGG" id="ccai:NAS2_0040"/>
<proteinExistence type="predicted"/>
<gene>
    <name evidence="1" type="ORF">NAS2_0040</name>
</gene>
<reference evidence="1 2" key="1">
    <citation type="journal article" date="2019" name="ISME J.">
        <title>Isolation and characterization of a thermophilic sulfur- and iron-reducing thaumarchaeote from a terrestrial acidic hot spring.</title>
        <authorList>
            <person name="Kato S."/>
            <person name="Itoh T."/>
            <person name="Yuki M."/>
            <person name="Nagamori M."/>
            <person name="Ohnishi M."/>
            <person name="Uematsu K."/>
            <person name="Suzuki K."/>
            <person name="Takashina T."/>
            <person name="Ohkuma M."/>
        </authorList>
    </citation>
    <scope>NUCLEOTIDE SEQUENCE [LARGE SCALE GENOMIC DNA]</scope>
    <source>
        <strain evidence="1 2">NAS-02</strain>
    </source>
</reference>
<name>A0A4P2VAF3_9ARCH</name>
<dbReference type="EMBL" id="AP018732">
    <property type="protein sequence ID" value="BBE41454.1"/>
    <property type="molecule type" value="Genomic_DNA"/>
</dbReference>
<dbReference type="GeneID" id="55583859"/>
<dbReference type="RefSeq" id="WP_174447801.1">
    <property type="nucleotide sequence ID" value="NZ_AP018732.1"/>
</dbReference>
<organism evidence="1 2">
    <name type="scientific">Conexivisphaera calida</name>
    <dbReference type="NCBI Taxonomy" id="1874277"/>
    <lineage>
        <taxon>Archaea</taxon>
        <taxon>Nitrososphaerota</taxon>
        <taxon>Conexivisphaeria</taxon>
        <taxon>Conexivisphaerales</taxon>
        <taxon>Conexivisphaeraceae</taxon>
        <taxon>Conexivisphaera</taxon>
    </lineage>
</organism>
<protein>
    <submittedName>
        <fullName evidence="1">Uncharacterized protein</fullName>
    </submittedName>
</protein>
<dbReference type="AlphaFoldDB" id="A0A4P2VAF3"/>
<evidence type="ECO:0000313" key="2">
    <source>
        <dbReference type="Proteomes" id="UP000509448"/>
    </source>
</evidence>
<dbReference type="OrthoDB" id="1011at2157"/>
<keyword evidence="2" id="KW-1185">Reference proteome</keyword>
<accession>A0A4P2VAF3</accession>